<feature type="domain" description="Reverse transcriptase/retrotransposon-derived protein RNase H-like" evidence="1">
    <location>
        <begin position="49"/>
        <end position="133"/>
    </location>
</feature>
<sequence>MLSQVVANQAGQQGVVRRDVANISMIREFLMMNPLEFTSSSVTEDPKNFVEELQKVFELTTALVLTLPEGTQGFVGYCDASRVGLGCVLMQNDKGIAHASKQLNIHEKSYLNSDLEFVVVVFALNVWFHYLNGV</sequence>
<gene>
    <name evidence="2" type="ORF">MTR67_023238</name>
</gene>
<evidence type="ECO:0000259" key="1">
    <source>
        <dbReference type="Pfam" id="PF17919"/>
    </source>
</evidence>
<proteinExistence type="predicted"/>
<dbReference type="PANTHER" id="PTHR34072">
    <property type="entry name" value="ENZYMATIC POLYPROTEIN-RELATED"/>
    <property type="match status" value="1"/>
</dbReference>
<dbReference type="EMBL" id="CP133616">
    <property type="protein sequence ID" value="WMV29853.1"/>
    <property type="molecule type" value="Genomic_DNA"/>
</dbReference>
<dbReference type="SUPFAM" id="SSF56672">
    <property type="entry name" value="DNA/RNA polymerases"/>
    <property type="match status" value="1"/>
</dbReference>
<dbReference type="PANTHER" id="PTHR34072:SF52">
    <property type="entry name" value="RIBONUCLEASE H"/>
    <property type="match status" value="1"/>
</dbReference>
<dbReference type="AlphaFoldDB" id="A0AAF0QWR1"/>
<protein>
    <recommendedName>
        <fullName evidence="1">Reverse transcriptase/retrotransposon-derived protein RNase H-like domain-containing protein</fullName>
    </recommendedName>
</protein>
<dbReference type="InterPro" id="IPR041577">
    <property type="entry name" value="RT_RNaseH_2"/>
</dbReference>
<evidence type="ECO:0000313" key="2">
    <source>
        <dbReference type="EMBL" id="WMV29853.1"/>
    </source>
</evidence>
<name>A0AAF0QWR1_SOLVR</name>
<dbReference type="InterPro" id="IPR043502">
    <property type="entry name" value="DNA/RNA_pol_sf"/>
</dbReference>
<dbReference type="Proteomes" id="UP001234989">
    <property type="component" value="Chromosome 5"/>
</dbReference>
<keyword evidence="3" id="KW-1185">Reference proteome</keyword>
<organism evidence="2 3">
    <name type="scientific">Solanum verrucosum</name>
    <dbReference type="NCBI Taxonomy" id="315347"/>
    <lineage>
        <taxon>Eukaryota</taxon>
        <taxon>Viridiplantae</taxon>
        <taxon>Streptophyta</taxon>
        <taxon>Embryophyta</taxon>
        <taxon>Tracheophyta</taxon>
        <taxon>Spermatophyta</taxon>
        <taxon>Magnoliopsida</taxon>
        <taxon>eudicotyledons</taxon>
        <taxon>Gunneridae</taxon>
        <taxon>Pentapetalae</taxon>
        <taxon>asterids</taxon>
        <taxon>lamiids</taxon>
        <taxon>Solanales</taxon>
        <taxon>Solanaceae</taxon>
        <taxon>Solanoideae</taxon>
        <taxon>Solaneae</taxon>
        <taxon>Solanum</taxon>
    </lineage>
</organism>
<reference evidence="2" key="1">
    <citation type="submission" date="2023-08" db="EMBL/GenBank/DDBJ databases">
        <title>A de novo genome assembly of Solanum verrucosum Schlechtendal, a Mexican diploid species geographically isolated from the other diploid A-genome species in potato relatives.</title>
        <authorList>
            <person name="Hosaka K."/>
        </authorList>
    </citation>
    <scope>NUCLEOTIDE SEQUENCE</scope>
    <source>
        <tissue evidence="2">Young leaves</tissue>
    </source>
</reference>
<accession>A0AAF0QWR1</accession>
<evidence type="ECO:0000313" key="3">
    <source>
        <dbReference type="Proteomes" id="UP001234989"/>
    </source>
</evidence>
<dbReference type="Pfam" id="PF17919">
    <property type="entry name" value="RT_RNaseH_2"/>
    <property type="match status" value="1"/>
</dbReference>